<feature type="compositionally biased region" description="Basic and acidic residues" evidence="1">
    <location>
        <begin position="698"/>
        <end position="714"/>
    </location>
</feature>
<evidence type="ECO:0000313" key="4">
    <source>
        <dbReference type="EMBL" id="EWG36921.1"/>
    </source>
</evidence>
<dbReference type="VEuPathDB" id="FungiDB:FVEG_00767"/>
<evidence type="ECO:0008006" key="6">
    <source>
        <dbReference type="Google" id="ProtNLM"/>
    </source>
</evidence>
<dbReference type="RefSeq" id="XP_018743112.1">
    <property type="nucleotide sequence ID" value="XM_018887365.1"/>
</dbReference>
<dbReference type="PANTHER" id="PTHR23246">
    <property type="entry name" value="NEW-GLUE PROTEIN"/>
    <property type="match status" value="1"/>
</dbReference>
<dbReference type="PROSITE" id="PS50090">
    <property type="entry name" value="MYB_LIKE"/>
    <property type="match status" value="1"/>
</dbReference>
<dbReference type="Pfam" id="PF00249">
    <property type="entry name" value="Myb_DNA-binding"/>
    <property type="match status" value="1"/>
</dbReference>
<gene>
    <name evidence="4" type="ORF">FVEG_00767</name>
</gene>
<dbReference type="AlphaFoldDB" id="W7LEE5"/>
<feature type="region of interest" description="Disordered" evidence="1">
    <location>
        <begin position="372"/>
        <end position="445"/>
    </location>
</feature>
<dbReference type="EMBL" id="DS022242">
    <property type="protein sequence ID" value="EWG36921.1"/>
    <property type="molecule type" value="Genomic_DNA"/>
</dbReference>
<evidence type="ECO:0000313" key="5">
    <source>
        <dbReference type="Proteomes" id="UP000009096"/>
    </source>
</evidence>
<feature type="compositionally biased region" description="Low complexity" evidence="1">
    <location>
        <begin position="558"/>
        <end position="573"/>
    </location>
</feature>
<evidence type="ECO:0000256" key="1">
    <source>
        <dbReference type="SAM" id="MobiDB-lite"/>
    </source>
</evidence>
<dbReference type="InterPro" id="IPR001005">
    <property type="entry name" value="SANT/Myb"/>
</dbReference>
<feature type="domain" description="Myb-like" evidence="2">
    <location>
        <begin position="436"/>
        <end position="485"/>
    </location>
</feature>
<reference evidence="4 5" key="1">
    <citation type="journal article" date="2010" name="Nature">
        <title>Comparative genomics reveals mobile pathogenicity chromosomes in Fusarium.</title>
        <authorList>
            <person name="Ma L.J."/>
            <person name="van der Does H.C."/>
            <person name="Borkovich K.A."/>
            <person name="Coleman J.J."/>
            <person name="Daboussi M.J."/>
            <person name="Di Pietro A."/>
            <person name="Dufresne M."/>
            <person name="Freitag M."/>
            <person name="Grabherr M."/>
            <person name="Henrissat B."/>
            <person name="Houterman P.M."/>
            <person name="Kang S."/>
            <person name="Shim W.B."/>
            <person name="Woloshuk C."/>
            <person name="Xie X."/>
            <person name="Xu J.R."/>
            <person name="Antoniw J."/>
            <person name="Baker S.E."/>
            <person name="Bluhm B.H."/>
            <person name="Breakspear A."/>
            <person name="Brown D.W."/>
            <person name="Butchko R.A."/>
            <person name="Chapman S."/>
            <person name="Coulson R."/>
            <person name="Coutinho P.M."/>
            <person name="Danchin E.G."/>
            <person name="Diener A."/>
            <person name="Gale L.R."/>
            <person name="Gardiner D.M."/>
            <person name="Goff S."/>
            <person name="Hammond-Kosack K.E."/>
            <person name="Hilburn K."/>
            <person name="Hua-Van A."/>
            <person name="Jonkers W."/>
            <person name="Kazan K."/>
            <person name="Kodira C.D."/>
            <person name="Koehrsen M."/>
            <person name="Kumar L."/>
            <person name="Lee Y.H."/>
            <person name="Li L."/>
            <person name="Manners J.M."/>
            <person name="Miranda-Saavedra D."/>
            <person name="Mukherjee M."/>
            <person name="Park G."/>
            <person name="Park J."/>
            <person name="Park S.Y."/>
            <person name="Proctor R.H."/>
            <person name="Regev A."/>
            <person name="Ruiz-Roldan M.C."/>
            <person name="Sain D."/>
            <person name="Sakthikumar S."/>
            <person name="Sykes S."/>
            <person name="Schwartz D.C."/>
            <person name="Turgeon B.G."/>
            <person name="Wapinski I."/>
            <person name="Yoder O."/>
            <person name="Young S."/>
            <person name="Zeng Q."/>
            <person name="Zhou S."/>
            <person name="Galagan J."/>
            <person name="Cuomo C.A."/>
            <person name="Kistler H.C."/>
            <person name="Rep M."/>
        </authorList>
    </citation>
    <scope>NUCLEOTIDE SEQUENCE [LARGE SCALE GENOMIC DNA]</scope>
    <source>
        <strain evidence="5">M3125 / FGSC 7600</strain>
    </source>
</reference>
<keyword evidence="5" id="KW-1185">Reference proteome</keyword>
<name>W7LEE5_GIBM7</name>
<proteinExistence type="predicted"/>
<dbReference type="KEGG" id="fvr:FVEG_00767"/>
<dbReference type="Proteomes" id="UP000009096">
    <property type="component" value="Chromosome 1"/>
</dbReference>
<dbReference type="SMART" id="SM00717">
    <property type="entry name" value="SANT"/>
    <property type="match status" value="1"/>
</dbReference>
<dbReference type="InterPro" id="IPR017930">
    <property type="entry name" value="Myb_dom"/>
</dbReference>
<feature type="domain" description="HTH myb-type" evidence="3">
    <location>
        <begin position="437"/>
        <end position="489"/>
    </location>
</feature>
<dbReference type="InterPro" id="IPR009057">
    <property type="entry name" value="Homeodomain-like_sf"/>
</dbReference>
<feature type="region of interest" description="Disordered" evidence="1">
    <location>
        <begin position="688"/>
        <end position="714"/>
    </location>
</feature>
<dbReference type="GeneID" id="30059111"/>
<dbReference type="InterPro" id="IPR053095">
    <property type="entry name" value="Actin-binding/GATA_Znf"/>
</dbReference>
<evidence type="ECO:0000259" key="3">
    <source>
        <dbReference type="PROSITE" id="PS51294"/>
    </source>
</evidence>
<feature type="region of interest" description="Disordered" evidence="1">
    <location>
        <begin position="555"/>
        <end position="598"/>
    </location>
</feature>
<dbReference type="OrthoDB" id="2350934at2759"/>
<dbReference type="PANTHER" id="PTHR23246:SF24">
    <property type="entry name" value="MYB DNA-BINDING DOMAIN-CONTAINING PROTEIN"/>
    <property type="match status" value="1"/>
</dbReference>
<protein>
    <recommendedName>
        <fullName evidence="6">MYB DNA-binding domain-containing protein</fullName>
    </recommendedName>
</protein>
<feature type="compositionally biased region" description="Pro residues" evidence="1">
    <location>
        <begin position="388"/>
        <end position="416"/>
    </location>
</feature>
<dbReference type="STRING" id="334819.W7LEE5"/>
<dbReference type="SUPFAM" id="SSF46689">
    <property type="entry name" value="Homeodomain-like"/>
    <property type="match status" value="1"/>
</dbReference>
<evidence type="ECO:0000259" key="2">
    <source>
        <dbReference type="PROSITE" id="PS50090"/>
    </source>
</evidence>
<accession>W7LEE5</accession>
<organism evidence="4 5">
    <name type="scientific">Gibberella moniliformis (strain M3125 / FGSC 7600)</name>
    <name type="common">Maize ear and stalk rot fungus</name>
    <name type="synonym">Fusarium verticillioides</name>
    <dbReference type="NCBI Taxonomy" id="334819"/>
    <lineage>
        <taxon>Eukaryota</taxon>
        <taxon>Fungi</taxon>
        <taxon>Dikarya</taxon>
        <taxon>Ascomycota</taxon>
        <taxon>Pezizomycotina</taxon>
        <taxon>Sordariomycetes</taxon>
        <taxon>Hypocreomycetidae</taxon>
        <taxon>Hypocreales</taxon>
        <taxon>Nectriaceae</taxon>
        <taxon>Fusarium</taxon>
        <taxon>Fusarium fujikuroi species complex</taxon>
    </lineage>
</organism>
<dbReference type="PROSITE" id="PS51294">
    <property type="entry name" value="HTH_MYB"/>
    <property type="match status" value="1"/>
</dbReference>
<dbReference type="EMBL" id="CM000578">
    <property type="protein sequence ID" value="EWG36921.1"/>
    <property type="molecule type" value="Genomic_DNA"/>
</dbReference>
<dbReference type="CDD" id="cd00167">
    <property type="entry name" value="SANT"/>
    <property type="match status" value="1"/>
</dbReference>
<sequence length="714" mass="78786">MQSDPDFLTASSSPHTVTLLLCRLFSTRQVLLDLESNNILRAQLSFLFRFFQSPLLGLIQLGLSSTSSSTAWTSVKTNNTRIGTGRSKAVRNIFFLPPTYCHLIYSLLSPRLSITASEITSLTLASFTSIGAPRLALPHHIILFESIGWREPWTSPITLPSAHQLLGATLCDLNNHHCCLPRQFFLLLHLCGNPVPDRAQLCRYLTQLPTTTHQSIREGLHYYTPSLIDTKGDSNASDFIPGGFKSKLITPPRSHEHSSRTYSRFNHLYSGKKHRGFVTPRYTTLLSSTKLLGAAATDITSPTRPEKVAELAQLKSESPLCLLRAELPPSIVGVEDRLERGRTPRSYANGPYAGRLDGQTVALDFAALLKASGSHEPPASPLHQTQPVPAPTYQPFPPKASPAPPRPVAHVAPPPQVASTQMSGRRGMHPHATDQPPVKKQSKWSPEEDALIIELRGRNMKWEDISKRLPGRSAISCRLHYQNYLERRSEWDEERKNKLARLYERFKPEMWAKVAEEMAVPWRAAEAMHWQLGEADMARRAGVIPFSLAAVNVEGNNSHRSSPSRSHIHSQPQVSMPRDLGVPSPRIVYNRPPPMIASSRTMVPRRESIPPPPPLSMVPDPAEAQYVPGPGLAPIQNQPPPRTAGMLPGVAELTGGVSPYSAPAAVPNMGHITGVGQGPLYSTLASYSMESAGSKRRASPDEYPHEANQRRRIT</sequence>
<dbReference type="Gene3D" id="1.10.10.60">
    <property type="entry name" value="Homeodomain-like"/>
    <property type="match status" value="1"/>
</dbReference>